<evidence type="ECO:0000256" key="5">
    <source>
        <dbReference type="ARBA" id="ARBA00044503"/>
    </source>
</evidence>
<dbReference type="InterPro" id="IPR036764">
    <property type="entry name" value="Peptidase_Prp_sf"/>
</dbReference>
<protein>
    <recommendedName>
        <fullName evidence="6">Ribosomal processing cysteine protease Prp</fullName>
    </recommendedName>
</protein>
<comment type="similarity">
    <text evidence="5">Belongs to the Prp family.</text>
</comment>
<evidence type="ECO:0000256" key="1">
    <source>
        <dbReference type="ARBA" id="ARBA00022517"/>
    </source>
</evidence>
<dbReference type="GO" id="GO:0008233">
    <property type="term" value="F:peptidase activity"/>
    <property type="evidence" value="ECO:0007669"/>
    <property type="project" value="UniProtKB-KW"/>
</dbReference>
<keyword evidence="4" id="KW-0788">Thiol protease</keyword>
<keyword evidence="3" id="KW-0378">Hydrolase</keyword>
<dbReference type="SUPFAM" id="SSF118010">
    <property type="entry name" value="TM1457-like"/>
    <property type="match status" value="1"/>
</dbReference>
<evidence type="ECO:0000256" key="6">
    <source>
        <dbReference type="ARBA" id="ARBA00044538"/>
    </source>
</evidence>
<gene>
    <name evidence="7" type="ORF">WKV44_10170</name>
</gene>
<dbReference type="InterPro" id="IPR007422">
    <property type="entry name" value="Peptidase_Prp"/>
</dbReference>
<dbReference type="Gene3D" id="3.30.70.1490">
    <property type="entry name" value="Cysteine protease Prp"/>
    <property type="match status" value="1"/>
</dbReference>
<evidence type="ECO:0000313" key="7">
    <source>
        <dbReference type="EMBL" id="MEM5948905.1"/>
    </source>
</evidence>
<evidence type="ECO:0000313" key="8">
    <source>
        <dbReference type="Proteomes" id="UP001466331"/>
    </source>
</evidence>
<keyword evidence="2 7" id="KW-0645">Protease</keyword>
<dbReference type="RefSeq" id="WP_420070357.1">
    <property type="nucleotide sequence ID" value="NZ_JBCHKQ010000007.1"/>
</dbReference>
<dbReference type="Pfam" id="PF04327">
    <property type="entry name" value="Peptidase_Prp"/>
    <property type="match status" value="1"/>
</dbReference>
<evidence type="ECO:0000256" key="3">
    <source>
        <dbReference type="ARBA" id="ARBA00022801"/>
    </source>
</evidence>
<dbReference type="EMBL" id="JBCHKQ010000007">
    <property type="protein sequence ID" value="MEM5948905.1"/>
    <property type="molecule type" value="Genomic_DNA"/>
</dbReference>
<organism evidence="7 8">
    <name type="scientific">Rarispira pelagica</name>
    <dbReference type="NCBI Taxonomy" id="3141764"/>
    <lineage>
        <taxon>Bacteria</taxon>
        <taxon>Pseudomonadati</taxon>
        <taxon>Spirochaetota</taxon>
        <taxon>Spirochaetia</taxon>
        <taxon>Winmispirales</taxon>
        <taxon>Winmispiraceae</taxon>
        <taxon>Rarispira</taxon>
    </lineage>
</organism>
<keyword evidence="8" id="KW-1185">Reference proteome</keyword>
<accession>A0ABU9UE42</accession>
<comment type="caution">
    <text evidence="7">The sequence shown here is derived from an EMBL/GenBank/DDBJ whole genome shotgun (WGS) entry which is preliminary data.</text>
</comment>
<proteinExistence type="inferred from homology"/>
<dbReference type="GO" id="GO:0006508">
    <property type="term" value="P:proteolysis"/>
    <property type="evidence" value="ECO:0007669"/>
    <property type="project" value="UniProtKB-KW"/>
</dbReference>
<evidence type="ECO:0000256" key="2">
    <source>
        <dbReference type="ARBA" id="ARBA00022670"/>
    </source>
</evidence>
<sequence>MIFVRLYLQDGLIKRIESAGHASASEGVSIPCAGVSLVLRTAGRLINKVPAAKLDVRANKEGEFFLDVLSPERLSRDWYSGVSSYILQALEDLVRDFPDQIKLSVEEL</sequence>
<evidence type="ECO:0000256" key="4">
    <source>
        <dbReference type="ARBA" id="ARBA00022807"/>
    </source>
</evidence>
<keyword evidence="1" id="KW-0690">Ribosome biogenesis</keyword>
<reference evidence="7 8" key="1">
    <citation type="submission" date="2024-03" db="EMBL/GenBank/DDBJ databases">
        <title>Ignisphaera cupida sp. nov., a hyperthermophilic hydrolytic archaeon from a hot spring of Kamchatka, and proposal of Ignisphaeraceae fam. nov.</title>
        <authorList>
            <person name="Podosokorskaya O.A."/>
            <person name="Elcheninov A.G."/>
            <person name="Maltseva A.I."/>
            <person name="Zayulina K.S."/>
            <person name="Novikov A."/>
            <person name="Merkel A.Y."/>
        </authorList>
    </citation>
    <scope>NUCLEOTIDE SEQUENCE [LARGE SCALE GENOMIC DNA]</scope>
    <source>
        <strain evidence="7 8">38H-sp</strain>
    </source>
</reference>
<dbReference type="Proteomes" id="UP001466331">
    <property type="component" value="Unassembled WGS sequence"/>
</dbReference>
<name>A0ABU9UE42_9SPIR</name>